<organism evidence="3 4">
    <name type="scientific">Polarella glacialis</name>
    <name type="common">Dinoflagellate</name>
    <dbReference type="NCBI Taxonomy" id="89957"/>
    <lineage>
        <taxon>Eukaryota</taxon>
        <taxon>Sar</taxon>
        <taxon>Alveolata</taxon>
        <taxon>Dinophyceae</taxon>
        <taxon>Suessiales</taxon>
        <taxon>Suessiaceae</taxon>
        <taxon>Polarella</taxon>
    </lineage>
</organism>
<dbReference type="AlphaFoldDB" id="A0A813GJG6"/>
<dbReference type="Proteomes" id="UP000654075">
    <property type="component" value="Unassembled WGS sequence"/>
</dbReference>
<protein>
    <submittedName>
        <fullName evidence="3">Uncharacterized protein</fullName>
    </submittedName>
</protein>
<keyword evidence="1" id="KW-0472">Membrane</keyword>
<feature type="signal peptide" evidence="2">
    <location>
        <begin position="1"/>
        <end position="25"/>
    </location>
</feature>
<evidence type="ECO:0000256" key="1">
    <source>
        <dbReference type="SAM" id="Phobius"/>
    </source>
</evidence>
<keyword evidence="2" id="KW-0732">Signal</keyword>
<comment type="caution">
    <text evidence="3">The sequence shown here is derived from an EMBL/GenBank/DDBJ whole genome shotgun (WGS) entry which is preliminary data.</text>
</comment>
<dbReference type="EMBL" id="CAJNNV010028102">
    <property type="protein sequence ID" value="CAE8623021.1"/>
    <property type="molecule type" value="Genomic_DNA"/>
</dbReference>
<feature type="chain" id="PRO_5032907991" evidence="2">
    <location>
        <begin position="26"/>
        <end position="363"/>
    </location>
</feature>
<keyword evidence="1" id="KW-0812">Transmembrane</keyword>
<keyword evidence="1" id="KW-1133">Transmembrane helix</keyword>
<feature type="transmembrane region" description="Helical" evidence="1">
    <location>
        <begin position="112"/>
        <end position="136"/>
    </location>
</feature>
<evidence type="ECO:0000256" key="2">
    <source>
        <dbReference type="SAM" id="SignalP"/>
    </source>
</evidence>
<accession>A0A813GJG6</accession>
<evidence type="ECO:0000313" key="3">
    <source>
        <dbReference type="EMBL" id="CAE8623021.1"/>
    </source>
</evidence>
<proteinExistence type="predicted"/>
<evidence type="ECO:0000313" key="4">
    <source>
        <dbReference type="Proteomes" id="UP000654075"/>
    </source>
</evidence>
<gene>
    <name evidence="3" type="ORF">PGLA1383_LOCUS40348</name>
</gene>
<name>A0A813GJG6_POLGL</name>
<sequence length="363" mass="39821">MQPGISALCALTLLASTFAPFGALGAETRQDAHSNSGHVCRSEPWLEGAFQESRSLLQTGNVAKEDHARAKVATSPLLLQSFVRSIASKVHEDFHAYAAHRLGISPEDSGSLFLWFEAVLVIIIAVGLFAICWGYMSSATGELVRQGIHTYDRDLVGVDITVGAVDVQLGHGIVHLRDLVVNNPPGYNAHHLLTIRDMMIDIDTQHLAATCFDTSDLIVEKVRLLHVDIVSETRGFGWNMTSNVQEVLNFISTNQPEQVATVVEVAPSDGRGLSMHEIIVDGVVVTRQSHTMTNMGIPGVKIALPRIHFQDFAEEFGNKRLDEMIKLLVKRILYAVLHHVDRKAQSAMAGAQQYRRGRGKACC</sequence>
<keyword evidence="4" id="KW-1185">Reference proteome</keyword>
<reference evidence="3" key="1">
    <citation type="submission" date="2021-02" db="EMBL/GenBank/DDBJ databases">
        <authorList>
            <person name="Dougan E. K."/>
            <person name="Rhodes N."/>
            <person name="Thang M."/>
            <person name="Chan C."/>
        </authorList>
    </citation>
    <scope>NUCLEOTIDE SEQUENCE</scope>
</reference>